<dbReference type="InterPro" id="IPR056924">
    <property type="entry name" value="SH3_Tf2-1"/>
</dbReference>
<gene>
    <name evidence="2" type="ORF">PISMIDRAFT_102827</name>
</gene>
<dbReference type="EMBL" id="KN833741">
    <property type="protein sequence ID" value="KIK22246.1"/>
    <property type="molecule type" value="Genomic_DNA"/>
</dbReference>
<sequence>KLVPKFIGPMKVLHCDSANDTYTLELPEQLRQWCIHPTFHVGLLHKYEQNDDALFPRHDAHAFYDVGMTNKEEWLVDEITAHRWMNNKFLVKWNLGDMTWEPVSNCKELEALNRYLELQGVQDIRQLP</sequence>
<dbReference type="Gene3D" id="2.40.50.40">
    <property type="match status" value="1"/>
</dbReference>
<evidence type="ECO:0000313" key="2">
    <source>
        <dbReference type="EMBL" id="KIK22246.1"/>
    </source>
</evidence>
<evidence type="ECO:0000259" key="1">
    <source>
        <dbReference type="Pfam" id="PF24626"/>
    </source>
</evidence>
<dbReference type="STRING" id="765257.A0A0C9YZN6"/>
<dbReference type="HOGENOM" id="CLU_132807_0_0_1"/>
<feature type="domain" description="Tf2-1-like SH3-like" evidence="1">
    <location>
        <begin position="1"/>
        <end position="47"/>
    </location>
</feature>
<evidence type="ECO:0000313" key="3">
    <source>
        <dbReference type="Proteomes" id="UP000054018"/>
    </source>
</evidence>
<dbReference type="OrthoDB" id="2641861at2759"/>
<organism evidence="2 3">
    <name type="scientific">Pisolithus microcarpus 441</name>
    <dbReference type="NCBI Taxonomy" id="765257"/>
    <lineage>
        <taxon>Eukaryota</taxon>
        <taxon>Fungi</taxon>
        <taxon>Dikarya</taxon>
        <taxon>Basidiomycota</taxon>
        <taxon>Agaricomycotina</taxon>
        <taxon>Agaricomycetes</taxon>
        <taxon>Agaricomycetidae</taxon>
        <taxon>Boletales</taxon>
        <taxon>Sclerodermatineae</taxon>
        <taxon>Pisolithaceae</taxon>
        <taxon>Pisolithus</taxon>
    </lineage>
</organism>
<reference evidence="2 3" key="1">
    <citation type="submission" date="2014-04" db="EMBL/GenBank/DDBJ databases">
        <authorList>
            <consortium name="DOE Joint Genome Institute"/>
            <person name="Kuo A."/>
            <person name="Kohler A."/>
            <person name="Costa M.D."/>
            <person name="Nagy L.G."/>
            <person name="Floudas D."/>
            <person name="Copeland A."/>
            <person name="Barry K.W."/>
            <person name="Cichocki N."/>
            <person name="Veneault-Fourrey C."/>
            <person name="LaButti K."/>
            <person name="Lindquist E.A."/>
            <person name="Lipzen A."/>
            <person name="Lundell T."/>
            <person name="Morin E."/>
            <person name="Murat C."/>
            <person name="Sun H."/>
            <person name="Tunlid A."/>
            <person name="Henrissat B."/>
            <person name="Grigoriev I.V."/>
            <person name="Hibbett D.S."/>
            <person name="Martin F."/>
            <person name="Nordberg H.P."/>
            <person name="Cantor M.N."/>
            <person name="Hua S.X."/>
        </authorList>
    </citation>
    <scope>NUCLEOTIDE SEQUENCE [LARGE SCALE GENOMIC DNA]</scope>
    <source>
        <strain evidence="2 3">441</strain>
    </source>
</reference>
<name>A0A0C9YZN6_9AGAM</name>
<protein>
    <recommendedName>
        <fullName evidence="1">Tf2-1-like SH3-like domain-containing protein</fullName>
    </recommendedName>
</protein>
<proteinExistence type="predicted"/>
<feature type="non-terminal residue" evidence="2">
    <location>
        <position position="1"/>
    </location>
</feature>
<dbReference type="InterPro" id="IPR016197">
    <property type="entry name" value="Chromo-like_dom_sf"/>
</dbReference>
<dbReference type="CDD" id="cd00024">
    <property type="entry name" value="CD_CSD"/>
    <property type="match status" value="1"/>
</dbReference>
<dbReference type="AlphaFoldDB" id="A0A0C9YZN6"/>
<reference evidence="3" key="2">
    <citation type="submission" date="2015-01" db="EMBL/GenBank/DDBJ databases">
        <title>Evolutionary Origins and Diversification of the Mycorrhizal Mutualists.</title>
        <authorList>
            <consortium name="DOE Joint Genome Institute"/>
            <consortium name="Mycorrhizal Genomics Consortium"/>
            <person name="Kohler A."/>
            <person name="Kuo A."/>
            <person name="Nagy L.G."/>
            <person name="Floudas D."/>
            <person name="Copeland A."/>
            <person name="Barry K.W."/>
            <person name="Cichocki N."/>
            <person name="Veneault-Fourrey C."/>
            <person name="LaButti K."/>
            <person name="Lindquist E.A."/>
            <person name="Lipzen A."/>
            <person name="Lundell T."/>
            <person name="Morin E."/>
            <person name="Murat C."/>
            <person name="Riley R."/>
            <person name="Ohm R."/>
            <person name="Sun H."/>
            <person name="Tunlid A."/>
            <person name="Henrissat B."/>
            <person name="Grigoriev I.V."/>
            <person name="Hibbett D.S."/>
            <person name="Martin F."/>
        </authorList>
    </citation>
    <scope>NUCLEOTIDE SEQUENCE [LARGE SCALE GENOMIC DNA]</scope>
    <source>
        <strain evidence="3">441</strain>
    </source>
</reference>
<keyword evidence="3" id="KW-1185">Reference proteome</keyword>
<accession>A0A0C9YZN6</accession>
<feature type="non-terminal residue" evidence="2">
    <location>
        <position position="128"/>
    </location>
</feature>
<dbReference type="Proteomes" id="UP000054018">
    <property type="component" value="Unassembled WGS sequence"/>
</dbReference>
<dbReference type="Pfam" id="PF24626">
    <property type="entry name" value="SH3_Tf2-1"/>
    <property type="match status" value="1"/>
</dbReference>
<dbReference type="SUPFAM" id="SSF54160">
    <property type="entry name" value="Chromo domain-like"/>
    <property type="match status" value="1"/>
</dbReference>